<dbReference type="InterPro" id="IPR050729">
    <property type="entry name" value="Rho-GAP"/>
</dbReference>
<protein>
    <submittedName>
        <fullName evidence="6">SPOSA6832_00117-mRNA-1:cds</fullName>
    </submittedName>
</protein>
<feature type="region of interest" description="Disordered" evidence="2">
    <location>
        <begin position="1149"/>
        <end position="1184"/>
    </location>
</feature>
<evidence type="ECO:0000256" key="2">
    <source>
        <dbReference type="SAM" id="MobiDB-lite"/>
    </source>
</evidence>
<feature type="compositionally biased region" description="Basic and acidic residues" evidence="2">
    <location>
        <begin position="784"/>
        <end position="795"/>
    </location>
</feature>
<dbReference type="OrthoDB" id="185175at2759"/>
<evidence type="ECO:0000259" key="4">
    <source>
        <dbReference type="PROSITE" id="PS50195"/>
    </source>
</evidence>
<evidence type="ECO:0000259" key="5">
    <source>
        <dbReference type="PROSITE" id="PS50238"/>
    </source>
</evidence>
<organism evidence="6 7">
    <name type="scientific">Sporidiobolus salmonicolor</name>
    <name type="common">Yeast-like fungus</name>
    <name type="synonym">Sporobolomyces salmonicolor</name>
    <dbReference type="NCBI Taxonomy" id="5005"/>
    <lineage>
        <taxon>Eukaryota</taxon>
        <taxon>Fungi</taxon>
        <taxon>Dikarya</taxon>
        <taxon>Basidiomycota</taxon>
        <taxon>Pucciniomycotina</taxon>
        <taxon>Microbotryomycetes</taxon>
        <taxon>Sporidiobolales</taxon>
        <taxon>Sporidiobolaceae</taxon>
        <taxon>Sporobolomyces</taxon>
    </lineage>
</organism>
<feature type="domain" description="Rho-GAP" evidence="5">
    <location>
        <begin position="880"/>
        <end position="1093"/>
    </location>
</feature>
<feature type="compositionally biased region" description="Low complexity" evidence="2">
    <location>
        <begin position="287"/>
        <end position="300"/>
    </location>
</feature>
<dbReference type="PROSITE" id="PS50195">
    <property type="entry name" value="PX"/>
    <property type="match status" value="1"/>
</dbReference>
<feature type="compositionally biased region" description="Low complexity" evidence="2">
    <location>
        <begin position="236"/>
        <end position="251"/>
    </location>
</feature>
<dbReference type="InterPro" id="IPR001849">
    <property type="entry name" value="PH_domain"/>
</dbReference>
<feature type="compositionally biased region" description="Basic and acidic residues" evidence="2">
    <location>
        <begin position="725"/>
        <end position="736"/>
    </location>
</feature>
<dbReference type="SUPFAM" id="SSF64268">
    <property type="entry name" value="PX domain"/>
    <property type="match status" value="1"/>
</dbReference>
<feature type="region of interest" description="Disordered" evidence="2">
    <location>
        <begin position="52"/>
        <end position="314"/>
    </location>
</feature>
<evidence type="ECO:0000313" key="7">
    <source>
        <dbReference type="Proteomes" id="UP000243876"/>
    </source>
</evidence>
<dbReference type="GO" id="GO:0005737">
    <property type="term" value="C:cytoplasm"/>
    <property type="evidence" value="ECO:0007669"/>
    <property type="project" value="TreeGrafter"/>
</dbReference>
<feature type="region of interest" description="Disordered" evidence="2">
    <location>
        <begin position="344"/>
        <end position="413"/>
    </location>
</feature>
<reference evidence="7" key="1">
    <citation type="submission" date="2015-02" db="EMBL/GenBank/DDBJ databases">
        <authorList>
            <person name="Gon?alves P."/>
        </authorList>
    </citation>
    <scope>NUCLEOTIDE SEQUENCE [LARGE SCALE GENOMIC DNA]</scope>
</reference>
<feature type="domain" description="PX" evidence="4">
    <location>
        <begin position="443"/>
        <end position="568"/>
    </location>
</feature>
<dbReference type="Proteomes" id="UP000243876">
    <property type="component" value="Unassembled WGS sequence"/>
</dbReference>
<feature type="region of interest" description="Disordered" evidence="2">
    <location>
        <begin position="677"/>
        <end position="769"/>
    </location>
</feature>
<dbReference type="InterPro" id="IPR001683">
    <property type="entry name" value="PX_dom"/>
</dbReference>
<dbReference type="GO" id="GO:0035091">
    <property type="term" value="F:phosphatidylinositol binding"/>
    <property type="evidence" value="ECO:0007669"/>
    <property type="project" value="InterPro"/>
</dbReference>
<feature type="region of interest" description="Disordered" evidence="2">
    <location>
        <begin position="781"/>
        <end position="844"/>
    </location>
</feature>
<evidence type="ECO:0000313" key="6">
    <source>
        <dbReference type="EMBL" id="CEQ38658.1"/>
    </source>
</evidence>
<feature type="domain" description="PH" evidence="3">
    <location>
        <begin position="575"/>
        <end position="681"/>
    </location>
</feature>
<dbReference type="SUPFAM" id="SSF48350">
    <property type="entry name" value="GTPase activation domain, GAP"/>
    <property type="match status" value="1"/>
</dbReference>
<dbReference type="Gene3D" id="3.30.1520.10">
    <property type="entry name" value="Phox-like domain"/>
    <property type="match status" value="1"/>
</dbReference>
<evidence type="ECO:0000259" key="3">
    <source>
        <dbReference type="PROSITE" id="PS50003"/>
    </source>
</evidence>
<feature type="compositionally biased region" description="Polar residues" evidence="2">
    <location>
        <begin position="1222"/>
        <end position="1238"/>
    </location>
</feature>
<feature type="non-terminal residue" evidence="6">
    <location>
        <position position="1"/>
    </location>
</feature>
<dbReference type="EMBL" id="CENE01000001">
    <property type="protein sequence ID" value="CEQ38658.1"/>
    <property type="molecule type" value="Genomic_DNA"/>
</dbReference>
<dbReference type="InterPro" id="IPR008936">
    <property type="entry name" value="Rho_GTPase_activation_prot"/>
</dbReference>
<name>A0A0D6EFW7_SPOSA</name>
<accession>A0A0D6EFW7</accession>
<feature type="compositionally biased region" description="Polar residues" evidence="2">
    <location>
        <begin position="830"/>
        <end position="840"/>
    </location>
</feature>
<dbReference type="PROSITE" id="PS50238">
    <property type="entry name" value="RHOGAP"/>
    <property type="match status" value="1"/>
</dbReference>
<dbReference type="Gene3D" id="2.30.29.30">
    <property type="entry name" value="Pleckstrin-homology domain (PH domain)/Phosphotyrosine-binding domain (PTB)"/>
    <property type="match status" value="1"/>
</dbReference>
<dbReference type="Pfam" id="PF00787">
    <property type="entry name" value="PX"/>
    <property type="match status" value="1"/>
</dbReference>
<dbReference type="InterPro" id="IPR011993">
    <property type="entry name" value="PH-like_dom_sf"/>
</dbReference>
<feature type="region of interest" description="Disordered" evidence="2">
    <location>
        <begin position="1203"/>
        <end position="1238"/>
    </location>
</feature>
<dbReference type="Pfam" id="PF00169">
    <property type="entry name" value="PH"/>
    <property type="match status" value="1"/>
</dbReference>
<dbReference type="PANTHER" id="PTHR23176">
    <property type="entry name" value="RHO/RAC/CDC GTPASE-ACTIVATING PROTEIN"/>
    <property type="match status" value="1"/>
</dbReference>
<dbReference type="SMART" id="SM00233">
    <property type="entry name" value="PH"/>
    <property type="match status" value="1"/>
</dbReference>
<dbReference type="PANTHER" id="PTHR23176:SF129">
    <property type="entry name" value="RHO GTPASE ACTIVATING PROTEIN AT 16F, ISOFORM E-RELATED"/>
    <property type="match status" value="1"/>
</dbReference>
<feature type="compositionally biased region" description="Basic and acidic residues" evidence="2">
    <location>
        <begin position="814"/>
        <end position="827"/>
    </location>
</feature>
<feature type="compositionally biased region" description="Polar residues" evidence="2">
    <location>
        <begin position="798"/>
        <end position="811"/>
    </location>
</feature>
<dbReference type="InterPro" id="IPR036871">
    <property type="entry name" value="PX_dom_sf"/>
</dbReference>
<keyword evidence="7" id="KW-1185">Reference proteome</keyword>
<dbReference type="InterPro" id="IPR000198">
    <property type="entry name" value="RhoGAP_dom"/>
</dbReference>
<dbReference type="PROSITE" id="PS50003">
    <property type="entry name" value="PH_DOMAIN"/>
    <property type="match status" value="1"/>
</dbReference>
<dbReference type="GO" id="GO:0005096">
    <property type="term" value="F:GTPase activator activity"/>
    <property type="evidence" value="ECO:0007669"/>
    <property type="project" value="UniProtKB-KW"/>
</dbReference>
<dbReference type="CDD" id="cd06093">
    <property type="entry name" value="PX_domain"/>
    <property type="match status" value="1"/>
</dbReference>
<dbReference type="Pfam" id="PF00620">
    <property type="entry name" value="RhoGAP"/>
    <property type="match status" value="1"/>
</dbReference>
<dbReference type="SUPFAM" id="SSF50729">
    <property type="entry name" value="PH domain-like"/>
    <property type="match status" value="1"/>
</dbReference>
<feature type="compositionally biased region" description="Acidic residues" evidence="2">
    <location>
        <begin position="1152"/>
        <end position="1175"/>
    </location>
</feature>
<feature type="compositionally biased region" description="Polar residues" evidence="2">
    <location>
        <begin position="88"/>
        <end position="97"/>
    </location>
</feature>
<feature type="compositionally biased region" description="Low complexity" evidence="2">
    <location>
        <begin position="394"/>
        <end position="409"/>
    </location>
</feature>
<dbReference type="Gene3D" id="1.10.555.10">
    <property type="entry name" value="Rho GTPase activation protein"/>
    <property type="match status" value="1"/>
</dbReference>
<dbReference type="AlphaFoldDB" id="A0A0D6EFW7"/>
<keyword evidence="1" id="KW-0343">GTPase activation</keyword>
<gene>
    <name evidence="6" type="primary">SPOSA6832_00117</name>
</gene>
<feature type="compositionally biased region" description="Pro residues" evidence="2">
    <location>
        <begin position="1204"/>
        <end position="1216"/>
    </location>
</feature>
<sequence>MTPSSAPSSPNLAFDPTPVSLALLLAEHSNDPQRALSALVARHNRLLQDHAVLKSEKEAAEKASERSAQENQQLWRSLKAIGNASPRPGTQRQNSEGTQGGREKENSRALGTGTAPSIGGEKPPKRGASGDLTGKLDLPPPLPLHSSPRSDSDQLIRFPNAHAFSAAALRHKAATPPPSASPRATDATGAALLRKASSLDLGRPQTAPGEGDIEMLSTAGGPYPTTPPIGKGGDSRNGSPRIPSSSSMPSIADRGPDRRFLPTITPVSPLFQQSDSTRSSPRERETSSSTSVSASALQQLQPPPSHPLSHDPTHRVRDRTLSNISGTSSLASAFDERGFLPTPSRSASASLLPTTPSSHSLATLGDSPHPRERQPSAIESSSRKHMHGQHDSDASTASSSRRPSQATSSIPAPQALRIASALPSTVSGPPSPRTSLVPSYLPFTRIRVGSSNIKMNDRGKEIISFLIDVIVSVPPESDPDHTGNTSWRVEKMYSDVLGLDAMVKQKSNRQESKSIGALPDKSLFKDHAPHKSDQRKAVLERYLQTLVSIPLRDRSAICTFFNTDIAHDPPTAPSAGAMEGWLTKRGRSFGGWQTRYYVLTPGSVLSYYDSPGGKKNGEIPLQNAAIGRQSSRTTDASDDAYLHAFLIRTQNDKEQEADHILCAENDEARDAWVQALTTLQPRGGTSRANGVSSTSIDRERTQTNNSTASNAPLPPPTLVSPPDSDPPHVRDRDRRRSGSGPVPSTIPEQDPRSLSTRSASDLPPSVSLPANLDAVARGSNSLDAGKKSATSDHGHGSIGNSSKLQPPSSRRPSGHPDRPLSPDRRLDATPISSGKYSASDVSGPMNAVPLPSGYEFKKAERQKKTKSQAPAAPARPVFGVPLKEAVAISRIRPGLELPAVVYRCVEYLEAKNAEHEEGIFRLSGSANVIRVLKDRFNAEGDVNLLQSNEYYDPHAVAGRLLPLPFLSIGLLKQYLRELPVHLLTRELHGEFLRVIDLRNRRDRVNALGKLVARLPIEEYTLFRFFFAHLCVIAQNAETSKMNLRNLGIVFSPTLAIPAPLFSLLLAEFDPLHFRLPTLHVIYAAHLPSQQLVFAVEKETGTAKPIMVDDEPSEEATSPTVETRRANRNSLLYQASGADKLMESELIKLKETDEPEDETTTDPLEETFDNFEDGAEDTAPVEQSTTDPSYLAYPIIPYAASFVAPIPPRSPGLPSSPRPGAVFSNSDQFPATIPLTPTR</sequence>
<dbReference type="GO" id="GO:0007165">
    <property type="term" value="P:signal transduction"/>
    <property type="evidence" value="ECO:0007669"/>
    <property type="project" value="InterPro"/>
</dbReference>
<feature type="compositionally biased region" description="Polar residues" evidence="2">
    <location>
        <begin position="686"/>
        <end position="695"/>
    </location>
</feature>
<feature type="compositionally biased region" description="Low complexity" evidence="2">
    <location>
        <begin position="346"/>
        <end position="364"/>
    </location>
</feature>
<proteinExistence type="predicted"/>
<evidence type="ECO:0000256" key="1">
    <source>
        <dbReference type="ARBA" id="ARBA00022468"/>
    </source>
</evidence>
<feature type="compositionally biased region" description="Basic and acidic residues" evidence="2">
    <location>
        <begin position="52"/>
        <end position="68"/>
    </location>
</feature>
<dbReference type="SMART" id="SM00324">
    <property type="entry name" value="RhoGAP"/>
    <property type="match status" value="1"/>
</dbReference>